<reference evidence="2" key="1">
    <citation type="submission" date="2020-05" db="EMBL/GenBank/DDBJ databases">
        <title>Mycena genomes resolve the evolution of fungal bioluminescence.</title>
        <authorList>
            <person name="Tsai I.J."/>
        </authorList>
    </citation>
    <scope>NUCLEOTIDE SEQUENCE</scope>
    <source>
        <strain evidence="2">171206Taipei</strain>
    </source>
</reference>
<accession>A0A8H6T6I9</accession>
<proteinExistence type="predicted"/>
<sequence>MAPFSSKQLAALWPLPGPQLTVETPSRYPGSTAETTKLVRKYLQKDFEQHHGFFNYWGAHNHTPFHLLVQWSLGGTVDQIEAIWEQHVAQERGLGHSPQPITTKNFSKHLGDQDYYQGYQYFFADLLLKHSPNQVLEDWIFSPQANYGGDKPDMLNRLFAGILHPMLYLGYGLEFSLPGLMAEGLAQACVHGMSSSVLVPKSMFKTNGGDTHAFTIVARILADDKFRSFSGNFNDVMTQLGTELQEYAAEWGVDGSDPKDVSAKVKELCFMNTMFYVVGGWRDGEGFHKADFTLLHLVTSAMTVCSYIAVIESPEHKSLFLRAYFIRSLAYFVAQGLPDLPLNSFFSADILTEFPDAEPDPSETAYPDASIPNLWFKVIQSSLVHPDDHLSKTQRTLAHFGSLWSTVPAGEFEDTELDDSSMIDGTLFVRAAALTMEWMGRIREGEPARLWANDPNFPESDLND</sequence>
<dbReference type="RefSeq" id="XP_037224086.1">
    <property type="nucleotide sequence ID" value="XM_037358991.1"/>
</dbReference>
<name>A0A8H6T6I9_9AGAR</name>
<dbReference type="Proteomes" id="UP000636479">
    <property type="component" value="Unassembled WGS sequence"/>
</dbReference>
<keyword evidence="3" id="KW-1185">Reference proteome</keyword>
<evidence type="ECO:0000256" key="1">
    <source>
        <dbReference type="ARBA" id="ARBA00023002"/>
    </source>
</evidence>
<evidence type="ECO:0008006" key="4">
    <source>
        <dbReference type="Google" id="ProtNLM"/>
    </source>
</evidence>
<dbReference type="GO" id="GO:0016491">
    <property type="term" value="F:oxidoreductase activity"/>
    <property type="evidence" value="ECO:0007669"/>
    <property type="project" value="UniProtKB-KW"/>
</dbReference>
<dbReference type="AlphaFoldDB" id="A0A8H6T6I9"/>
<gene>
    <name evidence="2" type="ORF">MIND_00209600</name>
</gene>
<evidence type="ECO:0000313" key="3">
    <source>
        <dbReference type="Proteomes" id="UP000636479"/>
    </source>
</evidence>
<dbReference type="Pfam" id="PF14027">
    <property type="entry name" value="Questin_oxidase"/>
    <property type="match status" value="1"/>
</dbReference>
<dbReference type="InterPro" id="IPR025337">
    <property type="entry name" value="Questin_oxidase-like"/>
</dbReference>
<comment type="caution">
    <text evidence="2">The sequence shown here is derived from an EMBL/GenBank/DDBJ whole genome shotgun (WGS) entry which is preliminary data.</text>
</comment>
<dbReference type="EMBL" id="JACAZF010000002">
    <property type="protein sequence ID" value="KAF7311978.1"/>
    <property type="molecule type" value="Genomic_DNA"/>
</dbReference>
<keyword evidence="1" id="KW-0560">Oxidoreductase</keyword>
<evidence type="ECO:0000313" key="2">
    <source>
        <dbReference type="EMBL" id="KAF7311978.1"/>
    </source>
</evidence>
<dbReference type="OrthoDB" id="10004862at2759"/>
<dbReference type="PANTHER" id="PTHR35870:SF1">
    <property type="entry name" value="PROTEIN, PUTATIVE (AFU_ORTHOLOGUE AFUA_5G03330)-RELATED"/>
    <property type="match status" value="1"/>
</dbReference>
<dbReference type="GeneID" id="59341507"/>
<dbReference type="PANTHER" id="PTHR35870">
    <property type="entry name" value="PROTEIN, PUTATIVE (AFU_ORTHOLOGUE AFUA_5G03330)-RELATED"/>
    <property type="match status" value="1"/>
</dbReference>
<protein>
    <recommendedName>
        <fullName evidence="4">Oxidoreductase AflY</fullName>
    </recommendedName>
</protein>
<organism evidence="2 3">
    <name type="scientific">Mycena indigotica</name>
    <dbReference type="NCBI Taxonomy" id="2126181"/>
    <lineage>
        <taxon>Eukaryota</taxon>
        <taxon>Fungi</taxon>
        <taxon>Dikarya</taxon>
        <taxon>Basidiomycota</taxon>
        <taxon>Agaricomycotina</taxon>
        <taxon>Agaricomycetes</taxon>
        <taxon>Agaricomycetidae</taxon>
        <taxon>Agaricales</taxon>
        <taxon>Marasmiineae</taxon>
        <taxon>Mycenaceae</taxon>
        <taxon>Mycena</taxon>
    </lineage>
</organism>